<proteinExistence type="predicted"/>
<dbReference type="RefSeq" id="WP_140652453.1">
    <property type="nucleotide sequence ID" value="NZ_RCZO01000005.1"/>
</dbReference>
<name>A0A502C709_9GAMM</name>
<protein>
    <submittedName>
        <fullName evidence="1">Type VI secretion system-associated protein TagF</fullName>
    </submittedName>
</protein>
<dbReference type="InterPro" id="IPR017748">
    <property type="entry name" value="TagF"/>
</dbReference>
<keyword evidence="2" id="KW-1185">Reference proteome</keyword>
<gene>
    <name evidence="1" type="primary">tagF</name>
    <name evidence="1" type="ORF">EAH88_10765</name>
</gene>
<dbReference type="InterPro" id="IPR038225">
    <property type="entry name" value="TagF_sf"/>
</dbReference>
<dbReference type="Gene3D" id="3.40.1730.10">
    <property type="entry name" value="pa0076 domain"/>
    <property type="match status" value="1"/>
</dbReference>
<organism evidence="1 2">
    <name type="scientific">Rhodanobacter glycinis</name>
    <dbReference type="NCBI Taxonomy" id="582702"/>
    <lineage>
        <taxon>Bacteria</taxon>
        <taxon>Pseudomonadati</taxon>
        <taxon>Pseudomonadota</taxon>
        <taxon>Gammaproteobacteria</taxon>
        <taxon>Lysobacterales</taxon>
        <taxon>Rhodanobacteraceae</taxon>
        <taxon>Rhodanobacter</taxon>
    </lineage>
</organism>
<evidence type="ECO:0000313" key="2">
    <source>
        <dbReference type="Proteomes" id="UP000319486"/>
    </source>
</evidence>
<evidence type="ECO:0000313" key="1">
    <source>
        <dbReference type="EMBL" id="TPG08708.1"/>
    </source>
</evidence>
<comment type="caution">
    <text evidence="1">The sequence shown here is derived from an EMBL/GenBank/DDBJ whole genome shotgun (WGS) entry which is preliminary data.</text>
</comment>
<accession>A0A502C709</accession>
<dbReference type="AlphaFoldDB" id="A0A502C709"/>
<dbReference type="EMBL" id="RCZO01000005">
    <property type="protein sequence ID" value="TPG08708.1"/>
    <property type="molecule type" value="Genomic_DNA"/>
</dbReference>
<dbReference type="Pfam" id="PF09867">
    <property type="entry name" value="TagF_N"/>
    <property type="match status" value="1"/>
</dbReference>
<reference evidence="1 2" key="1">
    <citation type="journal article" date="2019" name="Environ. Microbiol.">
        <title>Species interactions and distinct microbial communities in high Arctic permafrost affected cryosols are associated with the CH4 and CO2 gas fluxes.</title>
        <authorList>
            <person name="Altshuler I."/>
            <person name="Hamel J."/>
            <person name="Turney S."/>
            <person name="Magnuson E."/>
            <person name="Levesque R."/>
            <person name="Greer C."/>
            <person name="Whyte L.G."/>
        </authorList>
    </citation>
    <scope>NUCLEOTIDE SEQUENCE [LARGE SCALE GENOMIC DNA]</scope>
    <source>
        <strain evidence="1 2">S13Y</strain>
    </source>
</reference>
<dbReference type="Proteomes" id="UP000319486">
    <property type="component" value="Unassembled WGS sequence"/>
</dbReference>
<dbReference type="NCBIfam" id="TIGR03373">
    <property type="entry name" value="VI_minor_4"/>
    <property type="match status" value="1"/>
</dbReference>
<sequence>MPNPAAGFFGKLPSAGDFVQRRLPPGFVDVWDHHFESAVAESRSALNGAWYEAYHASPAWRFLLAPAICGESAWAGIMGPGVDRVGRCFPMVIATPIAADAGVCARALTEGGSWFDLAEQVHFAAQADASISVDAFDEQVAALASPLDAGRPDALELLHGIDWNAASHWRLPLPARGGTGAFLGGLWTRLAATPGNWCLWWTTGVERVPASVLITNGLPQPTAYAGFLDAGYSITPWQSMGTFDAVARYPQTVADFVTSPIDVPTAMPLPATPVAWLPDDPELFSDLGAVPESVISTAPPVHAVTIAPTPVGAGAGAMVLSRVDCALTLLAAEVGSPDPRQRAVTAVSSIGRDLAASDLAAGMQTLRTRIMALNPQLRQSSEDLIDPVLEDCAVIAAHVAGGQADLLRIGTAAAWHWRQGQLQPFFAKSAAPSAVDAGADDDFNDLLFSRVSLTAPGLGATVQPTCGEVFCAIQAGDRLLLMATQQLLQLPPEVLARSLAMPSCDDARLHLATAAGLGADATQWPLAIIEIDA</sequence>